<keyword evidence="3" id="KW-1185">Reference proteome</keyword>
<feature type="non-terminal residue" evidence="2">
    <location>
        <position position="1"/>
    </location>
</feature>
<dbReference type="InParanoid" id="A0A2R5FF19"/>
<evidence type="ECO:0000313" key="2">
    <source>
        <dbReference type="EMBL" id="GBG16319.1"/>
    </source>
</evidence>
<name>A0A2R5FF19_9STRA</name>
<dbReference type="EMBL" id="BEYU01001874">
    <property type="protein sequence ID" value="GBG16319.1"/>
    <property type="molecule type" value="Genomic_DNA"/>
</dbReference>
<organism evidence="2 3">
    <name type="scientific">Hondaea fermentalgiana</name>
    <dbReference type="NCBI Taxonomy" id="2315210"/>
    <lineage>
        <taxon>Eukaryota</taxon>
        <taxon>Sar</taxon>
        <taxon>Stramenopiles</taxon>
        <taxon>Bigyra</taxon>
        <taxon>Labyrinthulomycetes</taxon>
        <taxon>Thraustochytrida</taxon>
        <taxon>Thraustochytriidae</taxon>
        <taxon>Hondaea</taxon>
    </lineage>
</organism>
<protein>
    <submittedName>
        <fullName evidence="2">Uncharacterized protein</fullName>
    </submittedName>
</protein>
<evidence type="ECO:0000313" key="3">
    <source>
        <dbReference type="Proteomes" id="UP000241890"/>
    </source>
</evidence>
<sequence length="239" mass="26610">LRIDFDNTFAHLSLSVAELEAWDGSTAILSKAQDECIHWMLITVFRGTREATVINRSTRTRSGLLAWNALTAHFSESEMTQQVRRWREMIDLMYRIPSPKRTTTAAMADHLEEIHKAVDRLERSGVQCQHMAGLTMLDAVSAHLDDPMAEIKSIRDLSIANLGKRLLSRTENTDIFRHAALRTHMPNNTGAHHVRPALGAVPEPPSPVVMASVPSGFANTHSFRQKGKSSAPTTSLICH</sequence>
<dbReference type="AlphaFoldDB" id="A0A2R5FF19"/>
<proteinExistence type="predicted"/>
<dbReference type="Proteomes" id="UP000241890">
    <property type="component" value="Unassembled WGS sequence"/>
</dbReference>
<feature type="non-terminal residue" evidence="2">
    <location>
        <position position="239"/>
    </location>
</feature>
<feature type="region of interest" description="Disordered" evidence="1">
    <location>
        <begin position="220"/>
        <end position="239"/>
    </location>
</feature>
<evidence type="ECO:0000256" key="1">
    <source>
        <dbReference type="SAM" id="MobiDB-lite"/>
    </source>
</evidence>
<comment type="caution">
    <text evidence="2">The sequence shown here is derived from an EMBL/GenBank/DDBJ whole genome shotgun (WGS) entry which is preliminary data.</text>
</comment>
<reference evidence="2 3" key="1">
    <citation type="submission" date="2017-12" db="EMBL/GenBank/DDBJ databases">
        <title>Sequencing, de novo assembly and annotation of complete genome of a new Thraustochytrid species, strain FCC1311.</title>
        <authorList>
            <person name="Sedici K."/>
            <person name="Godart F."/>
            <person name="Aiese Cigliano R."/>
            <person name="Sanseverino W."/>
            <person name="Barakat M."/>
            <person name="Ortet P."/>
            <person name="Marechal E."/>
            <person name="Cagnac O."/>
            <person name="Amato A."/>
        </authorList>
    </citation>
    <scope>NUCLEOTIDE SEQUENCE [LARGE SCALE GENOMIC DNA]</scope>
</reference>
<gene>
    <name evidence="2" type="ORF">FCC1311_117942</name>
</gene>
<accession>A0A2R5FF19</accession>